<keyword evidence="3" id="KW-1185">Reference proteome</keyword>
<dbReference type="EMBL" id="JASNJE010000007">
    <property type="protein sequence ID" value="MDK3073122.1"/>
    <property type="molecule type" value="Genomic_DNA"/>
</dbReference>
<name>A0ABT7FDD2_9RHOB</name>
<evidence type="ECO:0000256" key="1">
    <source>
        <dbReference type="SAM" id="Phobius"/>
    </source>
</evidence>
<evidence type="ECO:0000313" key="2">
    <source>
        <dbReference type="EMBL" id="MDK3073122.1"/>
    </source>
</evidence>
<gene>
    <name evidence="2" type="ORF">QO034_08385</name>
</gene>
<keyword evidence="2" id="KW-0808">Transferase</keyword>
<reference evidence="2 3" key="1">
    <citation type="submission" date="2023-05" db="EMBL/GenBank/DDBJ databases">
        <title>Sedimentitalea sp. nov. JM2-8.</title>
        <authorList>
            <person name="Huang J."/>
        </authorList>
    </citation>
    <scope>NUCLEOTIDE SEQUENCE [LARGE SCALE GENOMIC DNA]</scope>
    <source>
        <strain evidence="2 3">JM2-8</strain>
    </source>
</reference>
<accession>A0ABT7FDD2</accession>
<keyword evidence="1" id="KW-0812">Transmembrane</keyword>
<comment type="caution">
    <text evidence="2">The sequence shown here is derived from an EMBL/GenBank/DDBJ whole genome shotgun (WGS) entry which is preliminary data.</text>
</comment>
<proteinExistence type="predicted"/>
<keyword evidence="1" id="KW-1133">Transmembrane helix</keyword>
<organism evidence="2 3">
    <name type="scientific">Sedimentitalea xiamensis</name>
    <dbReference type="NCBI Taxonomy" id="3050037"/>
    <lineage>
        <taxon>Bacteria</taxon>
        <taxon>Pseudomonadati</taxon>
        <taxon>Pseudomonadota</taxon>
        <taxon>Alphaproteobacteria</taxon>
        <taxon>Rhodobacterales</taxon>
        <taxon>Paracoccaceae</taxon>
        <taxon>Sedimentitalea</taxon>
    </lineage>
</organism>
<keyword evidence="1" id="KW-0472">Membrane</keyword>
<dbReference type="Proteomes" id="UP001227126">
    <property type="component" value="Unassembled WGS sequence"/>
</dbReference>
<sequence length="55" mass="5436">MIVIASVALGAVVGAMTAKRQGGKTADIAQYAAASAMAFGAIGMIATIVIDRLAQ</sequence>
<evidence type="ECO:0000313" key="3">
    <source>
        <dbReference type="Proteomes" id="UP001227126"/>
    </source>
</evidence>
<protein>
    <submittedName>
        <fullName evidence="2">Apolipoprotein acyltransferase</fullName>
    </submittedName>
</protein>
<dbReference type="RefSeq" id="WP_284485060.1">
    <property type="nucleotide sequence ID" value="NZ_JASNJE010000007.1"/>
</dbReference>
<keyword evidence="2" id="KW-0012">Acyltransferase</keyword>
<feature type="transmembrane region" description="Helical" evidence="1">
    <location>
        <begin position="28"/>
        <end position="50"/>
    </location>
</feature>
<dbReference type="GO" id="GO:0016746">
    <property type="term" value="F:acyltransferase activity"/>
    <property type="evidence" value="ECO:0007669"/>
    <property type="project" value="UniProtKB-KW"/>
</dbReference>